<comment type="caution">
    <text evidence="2">The sequence shown here is derived from an EMBL/GenBank/DDBJ whole genome shotgun (WGS) entry which is preliminary data.</text>
</comment>
<name>A0AAN8YQI4_9MAGN</name>
<dbReference type="EMBL" id="JBAMMX010000028">
    <property type="protein sequence ID" value="KAK6911474.1"/>
    <property type="molecule type" value="Genomic_DNA"/>
</dbReference>
<feature type="transmembrane region" description="Helical" evidence="1">
    <location>
        <begin position="126"/>
        <end position="149"/>
    </location>
</feature>
<dbReference type="Gene3D" id="3.40.50.720">
    <property type="entry name" value="NAD(P)-binding Rossmann-like Domain"/>
    <property type="match status" value="1"/>
</dbReference>
<keyword evidence="1" id="KW-1133">Transmembrane helix</keyword>
<reference evidence="2 3" key="1">
    <citation type="submission" date="2023-12" db="EMBL/GenBank/DDBJ databases">
        <title>A high-quality genome assembly for Dillenia turbinata (Dilleniales).</title>
        <authorList>
            <person name="Chanderbali A."/>
        </authorList>
    </citation>
    <scope>NUCLEOTIDE SEQUENCE [LARGE SCALE GENOMIC DNA]</scope>
    <source>
        <strain evidence="2">LSX21</strain>
        <tissue evidence="2">Leaf</tissue>
    </source>
</reference>
<dbReference type="InterPro" id="IPR036291">
    <property type="entry name" value="NAD(P)-bd_dom_sf"/>
</dbReference>
<sequence length="350" mass="38957">MVRPLVKKISAFLLHTCGADIIKLVINASDITEGKRSNSQILGPEYGGFLVYGCIHGNSVPSLPTLDSLRQTYEVDCLDADIRVFGLISKPVSHGKGPILHNPTFRHVGYNGIFIPMFVDDLKEFFSVYLALTLQVSGWPTQIIIYLQLLDFLNYELINTLAFLLLFATCVPSTMIMGWNAFTVMLEFHKGAAIGAVNTIIRSRNRKLVGYNIDPEASVTAIEDARKGTDMLLIELVSVGSAISGEARFRPEKGAILADATPLGMHPNTDRIPVAEETFRDYQLVFFSIDTPRKTRLLKEAEAALAIVVSGVEMFLRQVIGQFQLFTGGEVIVYEMIVYRSVELQFVRFR</sequence>
<proteinExistence type="predicted"/>
<dbReference type="Gene3D" id="3.40.50.10860">
    <property type="entry name" value="Leucine Dehydrogenase, chain A, domain 1"/>
    <property type="match status" value="3"/>
</dbReference>
<organism evidence="2 3">
    <name type="scientific">Dillenia turbinata</name>
    <dbReference type="NCBI Taxonomy" id="194707"/>
    <lineage>
        <taxon>Eukaryota</taxon>
        <taxon>Viridiplantae</taxon>
        <taxon>Streptophyta</taxon>
        <taxon>Embryophyta</taxon>
        <taxon>Tracheophyta</taxon>
        <taxon>Spermatophyta</taxon>
        <taxon>Magnoliopsida</taxon>
        <taxon>eudicotyledons</taxon>
        <taxon>Gunneridae</taxon>
        <taxon>Pentapetalae</taxon>
        <taxon>Dilleniales</taxon>
        <taxon>Dilleniaceae</taxon>
        <taxon>Dillenia</taxon>
    </lineage>
</organism>
<dbReference type="GO" id="GO:0004764">
    <property type="term" value="F:shikimate 3-dehydrogenase (NADP+) activity"/>
    <property type="evidence" value="ECO:0007669"/>
    <property type="project" value="InterPro"/>
</dbReference>
<dbReference type="GO" id="GO:0009423">
    <property type="term" value="P:chorismate biosynthetic process"/>
    <property type="evidence" value="ECO:0007669"/>
    <property type="project" value="TreeGrafter"/>
</dbReference>
<dbReference type="SUPFAM" id="SSF51735">
    <property type="entry name" value="NAD(P)-binding Rossmann-fold domains"/>
    <property type="match status" value="1"/>
</dbReference>
<keyword evidence="3" id="KW-1185">Reference proteome</keyword>
<protein>
    <submittedName>
        <fullName evidence="2">Uncharacterized protein</fullName>
    </submittedName>
</protein>
<evidence type="ECO:0000313" key="3">
    <source>
        <dbReference type="Proteomes" id="UP001370490"/>
    </source>
</evidence>
<dbReference type="PANTHER" id="PTHR21089">
    <property type="entry name" value="SHIKIMATE DEHYDROGENASE"/>
    <property type="match status" value="1"/>
</dbReference>
<dbReference type="SUPFAM" id="SSF53223">
    <property type="entry name" value="Aminoacid dehydrogenase-like, N-terminal domain"/>
    <property type="match status" value="1"/>
</dbReference>
<dbReference type="InterPro" id="IPR022893">
    <property type="entry name" value="Shikimate_DH_fam"/>
</dbReference>
<keyword evidence="1" id="KW-0812">Transmembrane</keyword>
<accession>A0AAN8YQI4</accession>
<dbReference type="Proteomes" id="UP001370490">
    <property type="component" value="Unassembled WGS sequence"/>
</dbReference>
<dbReference type="AlphaFoldDB" id="A0AAN8YQI4"/>
<gene>
    <name evidence="2" type="ORF">RJ641_023567</name>
</gene>
<feature type="transmembrane region" description="Helical" evidence="1">
    <location>
        <begin position="161"/>
        <end position="182"/>
    </location>
</feature>
<dbReference type="PANTHER" id="PTHR21089:SF10">
    <property type="entry name" value="BIFUNCTIONAL 3-DEHYDROQUINATE DEHYDRATASE_SHIKIMATE DEHYDROGENASE, CHLOROPLASTIC-LIKE ISOFORM X1"/>
    <property type="match status" value="1"/>
</dbReference>
<keyword evidence="1" id="KW-0472">Membrane</keyword>
<evidence type="ECO:0000313" key="2">
    <source>
        <dbReference type="EMBL" id="KAK6911474.1"/>
    </source>
</evidence>
<dbReference type="GO" id="GO:0019632">
    <property type="term" value="P:shikimate metabolic process"/>
    <property type="evidence" value="ECO:0007669"/>
    <property type="project" value="TreeGrafter"/>
</dbReference>
<dbReference type="InterPro" id="IPR046346">
    <property type="entry name" value="Aminoacid_DH-like_N_sf"/>
</dbReference>
<evidence type="ECO:0000256" key="1">
    <source>
        <dbReference type="SAM" id="Phobius"/>
    </source>
</evidence>